<evidence type="ECO:0000259" key="1">
    <source>
        <dbReference type="PROSITE" id="PS51208"/>
    </source>
</evidence>
<proteinExistence type="predicted"/>
<feature type="non-terminal residue" evidence="2">
    <location>
        <position position="1"/>
    </location>
</feature>
<sequence>GLRFSRIDLDDYTVDGEDIIADYDADSMNIFSIPVGVTFAKEFTGDAWTVKPSLDLTLTGNFGDDETDGTVHWAGVDNLSTNVSSEVIDNFTYGATLGVAAKTGNFSLGLGVNYTGSSNVDEFGVNANARFVF</sequence>
<dbReference type="EMBL" id="DXEV01000028">
    <property type="protein sequence ID" value="HIX56091.1"/>
    <property type="molecule type" value="Genomic_DNA"/>
</dbReference>
<dbReference type="Gene3D" id="2.40.128.130">
    <property type="entry name" value="Autotransporter beta-domain"/>
    <property type="match status" value="1"/>
</dbReference>
<name>A0A9D1WBD0_9GAMM</name>
<accession>A0A9D1WBD0</accession>
<dbReference type="Pfam" id="PF03797">
    <property type="entry name" value="Autotransporter"/>
    <property type="match status" value="1"/>
</dbReference>
<organism evidence="2 3">
    <name type="scientific">Candidatus Anaerobiospirillum pullistercoris</name>
    <dbReference type="NCBI Taxonomy" id="2838452"/>
    <lineage>
        <taxon>Bacteria</taxon>
        <taxon>Pseudomonadati</taxon>
        <taxon>Pseudomonadota</taxon>
        <taxon>Gammaproteobacteria</taxon>
        <taxon>Aeromonadales</taxon>
        <taxon>Succinivibrionaceae</taxon>
        <taxon>Anaerobiospirillum</taxon>
    </lineage>
</organism>
<dbReference type="SUPFAM" id="SSF103515">
    <property type="entry name" value="Autotransporter"/>
    <property type="match status" value="1"/>
</dbReference>
<protein>
    <submittedName>
        <fullName evidence="2">Autotransporter outer membrane beta-barrel domain-containing protein</fullName>
    </submittedName>
</protein>
<evidence type="ECO:0000313" key="3">
    <source>
        <dbReference type="Proteomes" id="UP000886829"/>
    </source>
</evidence>
<dbReference type="PROSITE" id="PS51208">
    <property type="entry name" value="AUTOTRANSPORTER"/>
    <property type="match status" value="1"/>
</dbReference>
<dbReference type="AlphaFoldDB" id="A0A9D1WBD0"/>
<reference evidence="2" key="1">
    <citation type="journal article" date="2021" name="PeerJ">
        <title>Extensive microbial diversity within the chicken gut microbiome revealed by metagenomics and culture.</title>
        <authorList>
            <person name="Gilroy R."/>
            <person name="Ravi A."/>
            <person name="Getino M."/>
            <person name="Pursley I."/>
            <person name="Horton D.L."/>
            <person name="Alikhan N.F."/>
            <person name="Baker D."/>
            <person name="Gharbi K."/>
            <person name="Hall N."/>
            <person name="Watson M."/>
            <person name="Adriaenssens E.M."/>
            <person name="Foster-Nyarko E."/>
            <person name="Jarju S."/>
            <person name="Secka A."/>
            <person name="Antonio M."/>
            <person name="Oren A."/>
            <person name="Chaudhuri R.R."/>
            <person name="La Ragione R."/>
            <person name="Hildebrand F."/>
            <person name="Pallen M.J."/>
        </authorList>
    </citation>
    <scope>NUCLEOTIDE SEQUENCE</scope>
    <source>
        <strain evidence="2">USASDec5-558</strain>
    </source>
</reference>
<gene>
    <name evidence="2" type="ORF">H9850_01290</name>
</gene>
<dbReference type="Proteomes" id="UP000886829">
    <property type="component" value="Unassembled WGS sequence"/>
</dbReference>
<comment type="caution">
    <text evidence="2">The sequence shown here is derived from an EMBL/GenBank/DDBJ whole genome shotgun (WGS) entry which is preliminary data.</text>
</comment>
<reference evidence="2" key="2">
    <citation type="submission" date="2021-04" db="EMBL/GenBank/DDBJ databases">
        <authorList>
            <person name="Gilroy R."/>
        </authorList>
    </citation>
    <scope>NUCLEOTIDE SEQUENCE</scope>
    <source>
        <strain evidence="2">USASDec5-558</strain>
    </source>
</reference>
<feature type="domain" description="Autotransporter" evidence="1">
    <location>
        <begin position="1"/>
        <end position="133"/>
    </location>
</feature>
<dbReference type="InterPro" id="IPR005546">
    <property type="entry name" value="Autotransporte_beta"/>
</dbReference>
<dbReference type="InterPro" id="IPR036709">
    <property type="entry name" value="Autotransporte_beta_dom_sf"/>
</dbReference>
<evidence type="ECO:0000313" key="2">
    <source>
        <dbReference type="EMBL" id="HIX56091.1"/>
    </source>
</evidence>